<dbReference type="InterPro" id="IPR039448">
    <property type="entry name" value="Beta_helix"/>
</dbReference>
<organism evidence="3 4">
    <name type="scientific">Lysobacter brunescens</name>
    <dbReference type="NCBI Taxonomy" id="262323"/>
    <lineage>
        <taxon>Bacteria</taxon>
        <taxon>Pseudomonadati</taxon>
        <taxon>Pseudomonadota</taxon>
        <taxon>Gammaproteobacteria</taxon>
        <taxon>Lysobacterales</taxon>
        <taxon>Lysobacteraceae</taxon>
        <taxon>Lysobacter</taxon>
    </lineage>
</organism>
<dbReference type="InterPro" id="IPR011050">
    <property type="entry name" value="Pectin_lyase_fold/virulence"/>
</dbReference>
<keyword evidence="4" id="KW-1185">Reference proteome</keyword>
<evidence type="ECO:0000256" key="1">
    <source>
        <dbReference type="SAM" id="SignalP"/>
    </source>
</evidence>
<gene>
    <name evidence="3" type="ORF">ACFQ0E_05400</name>
</gene>
<feature type="domain" description="Right handed beta helix" evidence="2">
    <location>
        <begin position="96"/>
        <end position="248"/>
    </location>
</feature>
<name>A0ABW2YDT9_9GAMM</name>
<dbReference type="RefSeq" id="WP_386822656.1">
    <property type="nucleotide sequence ID" value="NZ_JBHTIF010000001.1"/>
</dbReference>
<sequence>MTKIVFSGLLALLASSALPAQAQGASCTQWIDTLPVDINAPGHYCLRNSIDTGLAGGAFNINASGVTLDCRGRGVRHVDADNDAFGIVAGGFGPVTDVTVRNCKLIGFATGIVFSPGSERVQIVNNDIVRARYDGISLWGRDSKIIGNRILEGRAATGLDYARNITVSAFQPGTPSTGNVISNNLVSGGADNGRIWGIRVDFSNGAVVHGNEIVGLRPNAGGFAVAIQIDGSDAQVSNNVMSGGEGTQFGIAGAPALCTRNIALGMTSAGFASCVRSVNDIEQP</sequence>
<dbReference type="EMBL" id="JBHTIF010000001">
    <property type="protein sequence ID" value="MFD0725033.1"/>
    <property type="molecule type" value="Genomic_DNA"/>
</dbReference>
<accession>A0ABW2YDT9</accession>
<dbReference type="SMART" id="SM00710">
    <property type="entry name" value="PbH1"/>
    <property type="match status" value="3"/>
</dbReference>
<dbReference type="Proteomes" id="UP001597110">
    <property type="component" value="Unassembled WGS sequence"/>
</dbReference>
<dbReference type="InterPro" id="IPR012334">
    <property type="entry name" value="Pectin_lyas_fold"/>
</dbReference>
<proteinExistence type="predicted"/>
<dbReference type="SUPFAM" id="SSF51126">
    <property type="entry name" value="Pectin lyase-like"/>
    <property type="match status" value="1"/>
</dbReference>
<feature type="signal peptide" evidence="1">
    <location>
        <begin position="1"/>
        <end position="22"/>
    </location>
</feature>
<dbReference type="InterPro" id="IPR006626">
    <property type="entry name" value="PbH1"/>
</dbReference>
<evidence type="ECO:0000259" key="2">
    <source>
        <dbReference type="Pfam" id="PF13229"/>
    </source>
</evidence>
<keyword evidence="1" id="KW-0732">Signal</keyword>
<evidence type="ECO:0000313" key="4">
    <source>
        <dbReference type="Proteomes" id="UP001597110"/>
    </source>
</evidence>
<evidence type="ECO:0000313" key="3">
    <source>
        <dbReference type="EMBL" id="MFD0725033.1"/>
    </source>
</evidence>
<feature type="chain" id="PRO_5045536197" evidence="1">
    <location>
        <begin position="23"/>
        <end position="284"/>
    </location>
</feature>
<dbReference type="Pfam" id="PF13229">
    <property type="entry name" value="Beta_helix"/>
    <property type="match status" value="1"/>
</dbReference>
<dbReference type="Gene3D" id="2.160.20.10">
    <property type="entry name" value="Single-stranded right-handed beta-helix, Pectin lyase-like"/>
    <property type="match status" value="1"/>
</dbReference>
<reference evidence="4" key="1">
    <citation type="journal article" date="2019" name="Int. J. Syst. Evol. Microbiol.">
        <title>The Global Catalogue of Microorganisms (GCM) 10K type strain sequencing project: providing services to taxonomists for standard genome sequencing and annotation.</title>
        <authorList>
            <consortium name="The Broad Institute Genomics Platform"/>
            <consortium name="The Broad Institute Genome Sequencing Center for Infectious Disease"/>
            <person name="Wu L."/>
            <person name="Ma J."/>
        </authorList>
    </citation>
    <scope>NUCLEOTIDE SEQUENCE [LARGE SCALE GENOMIC DNA]</scope>
    <source>
        <strain evidence="4">CCUG 55585</strain>
    </source>
</reference>
<protein>
    <submittedName>
        <fullName evidence="3">Right-handed parallel beta-helix repeat-containing protein</fullName>
    </submittedName>
</protein>
<comment type="caution">
    <text evidence="3">The sequence shown here is derived from an EMBL/GenBank/DDBJ whole genome shotgun (WGS) entry which is preliminary data.</text>
</comment>